<keyword evidence="1 5" id="KW-0132">Cell division</keyword>
<keyword evidence="8" id="KW-1185">Reference proteome</keyword>
<evidence type="ECO:0000256" key="1">
    <source>
        <dbReference type="ARBA" id="ARBA00022618"/>
    </source>
</evidence>
<comment type="subunit">
    <text evidence="4 5">Interacts with MinD and FtsZ.</text>
</comment>
<dbReference type="HAMAP" id="MF_00267">
    <property type="entry name" value="MinC"/>
    <property type="match status" value="1"/>
</dbReference>
<dbReference type="InterPro" id="IPR005526">
    <property type="entry name" value="Septum_form_inhib_MinC_C"/>
</dbReference>
<dbReference type="PANTHER" id="PTHR34108:SF1">
    <property type="entry name" value="SEPTUM SITE-DETERMINING PROTEIN MINC"/>
    <property type="match status" value="1"/>
</dbReference>
<evidence type="ECO:0000259" key="6">
    <source>
        <dbReference type="Pfam" id="PF03775"/>
    </source>
</evidence>
<dbReference type="InterPro" id="IPR036145">
    <property type="entry name" value="MinC_C_sf"/>
</dbReference>
<proteinExistence type="inferred from homology"/>
<organism evidence="7 8">
    <name type="scientific">Cyanobium gracile UHCC 0139</name>
    <dbReference type="NCBI Taxonomy" id="3110308"/>
    <lineage>
        <taxon>Bacteria</taxon>
        <taxon>Bacillati</taxon>
        <taxon>Cyanobacteriota</taxon>
        <taxon>Cyanophyceae</taxon>
        <taxon>Synechococcales</taxon>
        <taxon>Prochlorococcaceae</taxon>
        <taxon>Cyanobium</taxon>
    </lineage>
</organism>
<dbReference type="PANTHER" id="PTHR34108">
    <property type="entry name" value="SEPTUM SITE-DETERMINING PROTEIN MINC"/>
    <property type="match status" value="1"/>
</dbReference>
<dbReference type="EMBL" id="JAYGHX010000017">
    <property type="protein sequence ID" value="MEA5392783.1"/>
    <property type="molecule type" value="Genomic_DNA"/>
</dbReference>
<evidence type="ECO:0000256" key="2">
    <source>
        <dbReference type="ARBA" id="ARBA00023210"/>
    </source>
</evidence>
<keyword evidence="3 5" id="KW-0131">Cell cycle</keyword>
<keyword evidence="2 5" id="KW-0717">Septation</keyword>
<dbReference type="InterPro" id="IPR016098">
    <property type="entry name" value="CAP/MinC_C"/>
</dbReference>
<sequence>MAAALIQAIDGQQPHLLRLPAQEGSASALEEVRYVLGSSLPPPGPVVLEAGRWLLRLPDLRQLQELLAALQLELVRVASHRPETLVAAAALGLDTDPGPSRPAPPAAAAGAPAPDLLVHRGTLRAGDHLQGEGSVLLLGDVNPGARISAAGNVLVWGRLRGVAHAGVTGNREARIVALQLRPLQLRIADVVARGPEGLPPPGLAERAQLVDGEIRIDPAAPDFSG</sequence>
<dbReference type="Gene3D" id="2.160.20.70">
    <property type="match status" value="1"/>
</dbReference>
<dbReference type="Proteomes" id="UP001304461">
    <property type="component" value="Unassembled WGS sequence"/>
</dbReference>
<comment type="similarity">
    <text evidence="5">Belongs to the MinC family.</text>
</comment>
<accession>A0ABU5RYE1</accession>
<evidence type="ECO:0000313" key="8">
    <source>
        <dbReference type="Proteomes" id="UP001304461"/>
    </source>
</evidence>
<comment type="function">
    <text evidence="5">Cell division inhibitor that blocks the formation of polar Z ring septums. Rapidly oscillates between the poles of the cell to destabilize FtsZ filaments that have formed before they mature into polar Z rings. Prevents FtsZ polymerization.</text>
</comment>
<dbReference type="SUPFAM" id="SSF63848">
    <property type="entry name" value="Cell-division inhibitor MinC, C-terminal domain"/>
    <property type="match status" value="1"/>
</dbReference>
<comment type="caution">
    <text evidence="7">The sequence shown here is derived from an EMBL/GenBank/DDBJ whole genome shotgun (WGS) entry which is preliminary data.</text>
</comment>
<dbReference type="Pfam" id="PF03775">
    <property type="entry name" value="MinC_C"/>
    <property type="match status" value="1"/>
</dbReference>
<evidence type="ECO:0000256" key="4">
    <source>
        <dbReference type="ARBA" id="ARBA00046874"/>
    </source>
</evidence>
<dbReference type="InterPro" id="IPR013033">
    <property type="entry name" value="MinC"/>
</dbReference>
<evidence type="ECO:0000256" key="5">
    <source>
        <dbReference type="HAMAP-Rule" id="MF_00267"/>
    </source>
</evidence>
<dbReference type="RefSeq" id="WP_323306703.1">
    <property type="nucleotide sequence ID" value="NZ_JAYGHX010000017.1"/>
</dbReference>
<feature type="domain" description="Septum formation inhibitor MinC C-terminal" evidence="6">
    <location>
        <begin position="119"/>
        <end position="216"/>
    </location>
</feature>
<protein>
    <recommendedName>
        <fullName evidence="5">Probable septum site-determining protein MinC</fullName>
    </recommendedName>
</protein>
<evidence type="ECO:0000313" key="7">
    <source>
        <dbReference type="EMBL" id="MEA5392783.1"/>
    </source>
</evidence>
<evidence type="ECO:0000256" key="3">
    <source>
        <dbReference type="ARBA" id="ARBA00023306"/>
    </source>
</evidence>
<name>A0ABU5RYE1_9CYAN</name>
<gene>
    <name evidence="5" type="primary">minC</name>
    <name evidence="7" type="ORF">VB738_16085</name>
</gene>
<reference evidence="7 8" key="1">
    <citation type="submission" date="2023-12" db="EMBL/GenBank/DDBJ databases">
        <title>Baltic Sea Cyanobacteria.</title>
        <authorList>
            <person name="Delbaje E."/>
            <person name="Fewer D.P."/>
            <person name="Shishido T.K."/>
        </authorList>
    </citation>
    <scope>NUCLEOTIDE SEQUENCE [LARGE SCALE GENOMIC DNA]</scope>
    <source>
        <strain evidence="7 8">UHCC 0139</strain>
    </source>
</reference>